<reference evidence="2 3" key="1">
    <citation type="journal article" date="2021" name="Int. J. Syst. Evol. Microbiol.">
        <title>Classification of three corynebacterial strains isolated from a small paddock in North Rhine-Westphalia: proposal of &lt;i&gt;Corynebacterium kalinowskii&lt;/i&gt; sp. nov., &lt;i&gt;Corynebacterium comes&lt;/i&gt; sp. nov. and &lt;i&gt;Corynebacterium occultum&lt;/i&gt; sp. nov.</title>
        <authorList>
            <person name="Schaffert L."/>
            <person name="Ruwe M."/>
            <person name="Milse J."/>
            <person name="Hanuschka K."/>
            <person name="Ortseifen V."/>
            <person name="Droste J."/>
            <person name="Brandt D."/>
            <person name="Schl L."/>
            <person name="Kutter Y."/>
            <person name="Vinke S."/>
            <person name="Vieh P."/>
            <person name="Jacob L."/>
            <person name="L N.C."/>
            <person name="Schulte-Berndt E."/>
            <person name="Hain C."/>
            <person name="Linder M."/>
            <person name="Schmidt P."/>
            <person name="Wollenschl L."/>
            <person name="Luttermann T."/>
            <person name="Thieme E."/>
            <person name="Hassa J."/>
            <person name="Haak M."/>
            <person name="Wittchen M."/>
            <person name="Mentz A."/>
            <person name="Persicke M."/>
            <person name="Busche T."/>
            <person name="R C."/>
        </authorList>
    </citation>
    <scope>NUCLEOTIDE SEQUENCE [LARGE SCALE GENOMIC DNA]</scope>
    <source>
        <strain evidence="2 3">2019</strain>
    </source>
</reference>
<protein>
    <submittedName>
        <fullName evidence="2">Uncharacterized protein</fullName>
    </submittedName>
</protein>
<dbReference type="Proteomes" id="UP000425178">
    <property type="component" value="Chromosome"/>
</dbReference>
<keyword evidence="3" id="KW-1185">Reference proteome</keyword>
<dbReference type="KEGG" id="ccoe:CETAM_12145"/>
<proteinExistence type="predicted"/>
<organism evidence="2 3">
    <name type="scientific">Corynebacterium comes</name>
    <dbReference type="NCBI Taxonomy" id="2675218"/>
    <lineage>
        <taxon>Bacteria</taxon>
        <taxon>Bacillati</taxon>
        <taxon>Actinomycetota</taxon>
        <taxon>Actinomycetes</taxon>
        <taxon>Mycobacteriales</taxon>
        <taxon>Corynebacteriaceae</taxon>
        <taxon>Corynebacterium</taxon>
    </lineage>
</organism>
<evidence type="ECO:0000256" key="1">
    <source>
        <dbReference type="SAM" id="Phobius"/>
    </source>
</evidence>
<name>A0A6B8VZM0_9CORY</name>
<dbReference type="AlphaFoldDB" id="A0A6B8VZM0"/>
<evidence type="ECO:0000313" key="2">
    <source>
        <dbReference type="EMBL" id="QGU05661.1"/>
    </source>
</evidence>
<keyword evidence="1" id="KW-1133">Transmembrane helix</keyword>
<keyword evidence="1" id="KW-0472">Membrane</keyword>
<dbReference type="EMBL" id="CP046453">
    <property type="protein sequence ID" value="QGU05661.1"/>
    <property type="molecule type" value="Genomic_DNA"/>
</dbReference>
<evidence type="ECO:0000313" key="3">
    <source>
        <dbReference type="Proteomes" id="UP000425178"/>
    </source>
</evidence>
<feature type="transmembrane region" description="Helical" evidence="1">
    <location>
        <begin position="6"/>
        <end position="31"/>
    </location>
</feature>
<gene>
    <name evidence="2" type="ORF">CETAM_12145</name>
</gene>
<accession>A0A6B8VZM0</accession>
<sequence>MGWWGMGLGWLFLVLLVLGIVVLAVVLVSIFRNGTGRGAGGDAVPQGPQRNRARDIIDERYARGEIDAAEYDEMHRRLDERDG</sequence>
<keyword evidence="1" id="KW-0812">Transmembrane</keyword>